<dbReference type="GO" id="GO:0046655">
    <property type="term" value="P:folic acid metabolic process"/>
    <property type="evidence" value="ECO:0007669"/>
    <property type="project" value="TreeGrafter"/>
</dbReference>
<dbReference type="InterPro" id="IPR017925">
    <property type="entry name" value="DHFR_CS"/>
</dbReference>
<evidence type="ECO:0000256" key="6">
    <source>
        <dbReference type="ARBA" id="ARBA00023002"/>
    </source>
</evidence>
<evidence type="ECO:0000313" key="12">
    <source>
        <dbReference type="Proteomes" id="UP001304300"/>
    </source>
</evidence>
<dbReference type="PROSITE" id="PS00075">
    <property type="entry name" value="DHFR_1"/>
    <property type="match status" value="1"/>
</dbReference>
<comment type="function">
    <text evidence="7 8">Key enzyme in folate metabolism. Catalyzes an essential reaction for de novo glycine and purine synthesis, and for DNA precursor synthesis.</text>
</comment>
<name>A0AAQ3LAT9_9BACT</name>
<evidence type="ECO:0000256" key="9">
    <source>
        <dbReference type="RuleBase" id="RU004474"/>
    </source>
</evidence>
<comment type="similarity">
    <text evidence="2 8 9">Belongs to the dihydrofolate reductase family.</text>
</comment>
<dbReference type="KEGG" id="puo:RZN69_06415"/>
<dbReference type="InterPro" id="IPR012259">
    <property type="entry name" value="DHFR"/>
</dbReference>
<dbReference type="GO" id="GO:0006730">
    <property type="term" value="P:one-carbon metabolic process"/>
    <property type="evidence" value="ECO:0007669"/>
    <property type="project" value="UniProtKB-KW"/>
</dbReference>
<evidence type="ECO:0000256" key="8">
    <source>
        <dbReference type="PIRNR" id="PIRNR000194"/>
    </source>
</evidence>
<dbReference type="InterPro" id="IPR024072">
    <property type="entry name" value="DHFR-like_dom_sf"/>
</dbReference>
<gene>
    <name evidence="11" type="ORF">RZN69_06415</name>
</gene>
<dbReference type="GO" id="GO:0005829">
    <property type="term" value="C:cytosol"/>
    <property type="evidence" value="ECO:0007669"/>
    <property type="project" value="TreeGrafter"/>
</dbReference>
<dbReference type="AlphaFoldDB" id="A0AAQ3LAT9"/>
<evidence type="ECO:0000256" key="5">
    <source>
        <dbReference type="ARBA" id="ARBA00022857"/>
    </source>
</evidence>
<evidence type="ECO:0000256" key="1">
    <source>
        <dbReference type="ARBA" id="ARBA00004903"/>
    </source>
</evidence>
<dbReference type="InterPro" id="IPR001796">
    <property type="entry name" value="DHFR_dom"/>
</dbReference>
<dbReference type="GO" id="GO:0050661">
    <property type="term" value="F:NADP binding"/>
    <property type="evidence" value="ECO:0007669"/>
    <property type="project" value="InterPro"/>
</dbReference>
<keyword evidence="12" id="KW-1185">Reference proteome</keyword>
<evidence type="ECO:0000259" key="10">
    <source>
        <dbReference type="PROSITE" id="PS51330"/>
    </source>
</evidence>
<evidence type="ECO:0000256" key="4">
    <source>
        <dbReference type="ARBA" id="ARBA00022563"/>
    </source>
</evidence>
<sequence length="156" mass="17826">MKPFHAIAAMADNRVIGNGGEIPWHLPDDFRWFKEKTLGHAIVMGRKTYESIGKPLPKRKNIVITRQELEIEGCDVIHSLDELTSLGLEDREIFIIGGGEIYQTALPQCSDLWISHVKGDFTGDAFFPEFESSFEAVETVRDFPEFRVTHYQRKTT</sequence>
<dbReference type="GO" id="GO:0004146">
    <property type="term" value="F:dihydrofolate reductase activity"/>
    <property type="evidence" value="ECO:0007669"/>
    <property type="project" value="UniProtKB-EC"/>
</dbReference>
<comment type="catalytic activity">
    <reaction evidence="8">
        <text>(6S)-5,6,7,8-tetrahydrofolate + NADP(+) = 7,8-dihydrofolate + NADPH + H(+)</text>
        <dbReference type="Rhea" id="RHEA:15009"/>
        <dbReference type="ChEBI" id="CHEBI:15378"/>
        <dbReference type="ChEBI" id="CHEBI:57451"/>
        <dbReference type="ChEBI" id="CHEBI:57453"/>
        <dbReference type="ChEBI" id="CHEBI:57783"/>
        <dbReference type="ChEBI" id="CHEBI:58349"/>
        <dbReference type="EC" id="1.5.1.3"/>
    </reaction>
</comment>
<accession>A0AAQ3LAT9</accession>
<dbReference type="RefSeq" id="WP_317835245.1">
    <property type="nucleotide sequence ID" value="NZ_CP136920.1"/>
</dbReference>
<dbReference type="SUPFAM" id="SSF53597">
    <property type="entry name" value="Dihydrofolate reductase-like"/>
    <property type="match status" value="1"/>
</dbReference>
<dbReference type="EC" id="1.5.1.3" evidence="3 8"/>
<reference evidence="11 12" key="1">
    <citation type="submission" date="2023-10" db="EMBL/GenBank/DDBJ databases">
        <title>Rubellicoccus peritrichatus gen. nov., sp. nov., isolated from an algae of coral reef tank.</title>
        <authorList>
            <person name="Luo J."/>
        </authorList>
    </citation>
    <scope>NUCLEOTIDE SEQUENCE [LARGE SCALE GENOMIC DNA]</scope>
    <source>
        <strain evidence="11 12">CR14</strain>
    </source>
</reference>
<keyword evidence="4 8" id="KW-0554">One-carbon metabolism</keyword>
<dbReference type="PRINTS" id="PR00070">
    <property type="entry name" value="DHFR"/>
</dbReference>
<keyword evidence="6 8" id="KW-0560">Oxidoreductase</keyword>
<protein>
    <recommendedName>
        <fullName evidence="3 8">Dihydrofolate reductase</fullName>
        <ecNumber evidence="3 8">1.5.1.3</ecNumber>
    </recommendedName>
</protein>
<comment type="pathway">
    <text evidence="1 8">Cofactor biosynthesis; tetrahydrofolate biosynthesis; 5,6,7,8-tetrahydrofolate from 7,8-dihydrofolate: step 1/1.</text>
</comment>
<dbReference type="CDD" id="cd00209">
    <property type="entry name" value="DHFR"/>
    <property type="match status" value="1"/>
</dbReference>
<evidence type="ECO:0000256" key="3">
    <source>
        <dbReference type="ARBA" id="ARBA00012856"/>
    </source>
</evidence>
<organism evidence="11 12">
    <name type="scientific">Rubellicoccus peritrichatus</name>
    <dbReference type="NCBI Taxonomy" id="3080537"/>
    <lineage>
        <taxon>Bacteria</taxon>
        <taxon>Pseudomonadati</taxon>
        <taxon>Verrucomicrobiota</taxon>
        <taxon>Opitutia</taxon>
        <taxon>Puniceicoccales</taxon>
        <taxon>Cerasicoccaceae</taxon>
        <taxon>Rubellicoccus</taxon>
    </lineage>
</organism>
<dbReference type="GO" id="GO:0046452">
    <property type="term" value="P:dihydrofolate metabolic process"/>
    <property type="evidence" value="ECO:0007669"/>
    <property type="project" value="TreeGrafter"/>
</dbReference>
<dbReference type="PANTHER" id="PTHR48069">
    <property type="entry name" value="DIHYDROFOLATE REDUCTASE"/>
    <property type="match status" value="1"/>
</dbReference>
<dbReference type="PIRSF" id="PIRSF000194">
    <property type="entry name" value="DHFR"/>
    <property type="match status" value="1"/>
</dbReference>
<evidence type="ECO:0000313" key="11">
    <source>
        <dbReference type="EMBL" id="WOO42719.1"/>
    </source>
</evidence>
<feature type="domain" description="DHFR" evidence="10">
    <location>
        <begin position="3"/>
        <end position="156"/>
    </location>
</feature>
<evidence type="ECO:0000256" key="2">
    <source>
        <dbReference type="ARBA" id="ARBA00009539"/>
    </source>
</evidence>
<dbReference type="GO" id="GO:0046654">
    <property type="term" value="P:tetrahydrofolate biosynthetic process"/>
    <property type="evidence" value="ECO:0007669"/>
    <property type="project" value="InterPro"/>
</dbReference>
<dbReference type="EMBL" id="CP136920">
    <property type="protein sequence ID" value="WOO42719.1"/>
    <property type="molecule type" value="Genomic_DNA"/>
</dbReference>
<keyword evidence="5 8" id="KW-0521">NADP</keyword>
<dbReference type="PANTHER" id="PTHR48069:SF3">
    <property type="entry name" value="DIHYDROFOLATE REDUCTASE"/>
    <property type="match status" value="1"/>
</dbReference>
<evidence type="ECO:0000256" key="7">
    <source>
        <dbReference type="ARBA" id="ARBA00025067"/>
    </source>
</evidence>
<dbReference type="Pfam" id="PF00186">
    <property type="entry name" value="DHFR_1"/>
    <property type="match status" value="1"/>
</dbReference>
<proteinExistence type="inferred from homology"/>
<dbReference type="Gene3D" id="3.40.430.10">
    <property type="entry name" value="Dihydrofolate Reductase, subunit A"/>
    <property type="match status" value="1"/>
</dbReference>
<dbReference type="Proteomes" id="UP001304300">
    <property type="component" value="Chromosome"/>
</dbReference>
<dbReference type="PROSITE" id="PS51330">
    <property type="entry name" value="DHFR_2"/>
    <property type="match status" value="1"/>
</dbReference>